<feature type="domain" description="MD-2-related lipid-recognition" evidence="5">
    <location>
        <begin position="19"/>
        <end position="143"/>
    </location>
</feature>
<evidence type="ECO:0000259" key="5">
    <source>
        <dbReference type="SMART" id="SM00737"/>
    </source>
</evidence>
<accession>A0AA38MAB9</accession>
<dbReference type="GO" id="GO:0032934">
    <property type="term" value="F:sterol binding"/>
    <property type="evidence" value="ECO:0007669"/>
    <property type="project" value="InterPro"/>
</dbReference>
<comment type="similarity">
    <text evidence="2">Belongs to the NPC2 family.</text>
</comment>
<dbReference type="AlphaFoldDB" id="A0AA38MAB9"/>
<dbReference type="GO" id="GO:0005576">
    <property type="term" value="C:extracellular region"/>
    <property type="evidence" value="ECO:0007669"/>
    <property type="project" value="UniProtKB-SubCell"/>
</dbReference>
<evidence type="ECO:0000313" key="6">
    <source>
        <dbReference type="EMBL" id="KAJ3649460.1"/>
    </source>
</evidence>
<feature type="chain" id="PRO_5041295192" description="MD-2-related lipid-recognition domain-containing protein" evidence="4">
    <location>
        <begin position="19"/>
        <end position="147"/>
    </location>
</feature>
<sequence>MFLKSSLFFVLFIVGVYGYHDCSDKPGNVEFLSVKIDDCDVNKGRCVVKRGTDIKVAITFTAKADFNKVNVEPYFLKGDERKYITLDNYNACSNSGIACPIKENETYTYQTLVSIYKMIGNKDIKWVFQDENKNGLFCVMVLLESVD</sequence>
<dbReference type="Proteomes" id="UP001168821">
    <property type="component" value="Unassembled WGS sequence"/>
</dbReference>
<organism evidence="6 7">
    <name type="scientific">Zophobas morio</name>
    <dbReference type="NCBI Taxonomy" id="2755281"/>
    <lineage>
        <taxon>Eukaryota</taxon>
        <taxon>Metazoa</taxon>
        <taxon>Ecdysozoa</taxon>
        <taxon>Arthropoda</taxon>
        <taxon>Hexapoda</taxon>
        <taxon>Insecta</taxon>
        <taxon>Pterygota</taxon>
        <taxon>Neoptera</taxon>
        <taxon>Endopterygota</taxon>
        <taxon>Coleoptera</taxon>
        <taxon>Polyphaga</taxon>
        <taxon>Cucujiformia</taxon>
        <taxon>Tenebrionidae</taxon>
        <taxon>Zophobas</taxon>
    </lineage>
</organism>
<dbReference type="GO" id="GO:0015918">
    <property type="term" value="P:sterol transport"/>
    <property type="evidence" value="ECO:0007669"/>
    <property type="project" value="InterPro"/>
</dbReference>
<feature type="signal peptide" evidence="4">
    <location>
        <begin position="1"/>
        <end position="18"/>
    </location>
</feature>
<dbReference type="FunFam" id="2.60.40.770:FF:000001">
    <property type="entry name" value="NPC intracellular cholesterol transporter 2"/>
    <property type="match status" value="1"/>
</dbReference>
<dbReference type="Gene3D" id="2.60.40.770">
    <property type="match status" value="1"/>
</dbReference>
<dbReference type="InterPro" id="IPR039670">
    <property type="entry name" value="NPC2-like"/>
</dbReference>
<keyword evidence="7" id="KW-1185">Reference proteome</keyword>
<protein>
    <recommendedName>
        <fullName evidence="5">MD-2-related lipid-recognition domain-containing protein</fullName>
    </recommendedName>
</protein>
<dbReference type="PANTHER" id="PTHR11306">
    <property type="entry name" value="NIEMANN PICK TYPE C2 PROTEIN NPC2-RELATED"/>
    <property type="match status" value="1"/>
</dbReference>
<evidence type="ECO:0000313" key="7">
    <source>
        <dbReference type="Proteomes" id="UP001168821"/>
    </source>
</evidence>
<reference evidence="6" key="1">
    <citation type="journal article" date="2023" name="G3 (Bethesda)">
        <title>Whole genome assemblies of Zophobas morio and Tenebrio molitor.</title>
        <authorList>
            <person name="Kaur S."/>
            <person name="Stinson S.A."/>
            <person name="diCenzo G.C."/>
        </authorList>
    </citation>
    <scope>NUCLEOTIDE SEQUENCE</scope>
    <source>
        <strain evidence="6">QUZm001</strain>
    </source>
</reference>
<proteinExistence type="inferred from homology"/>
<dbReference type="InterPro" id="IPR014756">
    <property type="entry name" value="Ig_E-set"/>
</dbReference>
<dbReference type="Pfam" id="PF02221">
    <property type="entry name" value="E1_DerP2_DerF2"/>
    <property type="match status" value="1"/>
</dbReference>
<comment type="subcellular location">
    <subcellularLocation>
        <location evidence="1">Secreted</location>
    </subcellularLocation>
</comment>
<name>A0AA38MAB9_9CUCU</name>
<dbReference type="EMBL" id="JALNTZ010000006">
    <property type="protein sequence ID" value="KAJ3649460.1"/>
    <property type="molecule type" value="Genomic_DNA"/>
</dbReference>
<keyword evidence="3" id="KW-0964">Secreted</keyword>
<dbReference type="InterPro" id="IPR003172">
    <property type="entry name" value="ML_dom"/>
</dbReference>
<evidence type="ECO:0000256" key="1">
    <source>
        <dbReference type="ARBA" id="ARBA00004613"/>
    </source>
</evidence>
<evidence type="ECO:0000256" key="2">
    <source>
        <dbReference type="ARBA" id="ARBA00006370"/>
    </source>
</evidence>
<gene>
    <name evidence="6" type="ORF">Zmor_021201</name>
</gene>
<dbReference type="SMART" id="SM00737">
    <property type="entry name" value="ML"/>
    <property type="match status" value="1"/>
</dbReference>
<dbReference type="PANTHER" id="PTHR11306:SF68">
    <property type="entry name" value="NPC INTRACELLULAR CHOLESTEROL TRANSPORTER 2"/>
    <property type="match status" value="1"/>
</dbReference>
<evidence type="ECO:0000256" key="3">
    <source>
        <dbReference type="ARBA" id="ARBA00022525"/>
    </source>
</evidence>
<keyword evidence="4" id="KW-0732">Signal</keyword>
<evidence type="ECO:0000256" key="4">
    <source>
        <dbReference type="SAM" id="SignalP"/>
    </source>
</evidence>
<dbReference type="SUPFAM" id="SSF81296">
    <property type="entry name" value="E set domains"/>
    <property type="match status" value="1"/>
</dbReference>
<comment type="caution">
    <text evidence="6">The sequence shown here is derived from an EMBL/GenBank/DDBJ whole genome shotgun (WGS) entry which is preliminary data.</text>
</comment>